<sequence>MKFPLVFIIILILMQFLTYNFARVLMWQFNIHNVRARKWLYAGVFLAVDGLFLLSMIRSLRLFRFSASMMVLLWFAFLATAAVVILAKILRKTPKYQHNAALLNTHLRVLAPVVFGGLFALAVYNAYVPVVKRVSVQIDKPLAKPVRIGMAADTHLGALVGARQLDKLAHIMQQEQVDIILLAGDIMDDNTLVYEAENMQPHLAKLRAPLGVYATLGNHDMGRYDPQGTAAKITQAIEEAGIKVLHDDVLKVDNRFWLIGRPDQLDMQRAQTIDLLKQVNTAEPIFLIDHRPDDIATHAQLPIDVQVSGHVHKGQIFPLNLFVYAINRVAYGYEQINQGHFVVTSGFGFWGVPFRLGSQSEVWIIDVKGK</sequence>
<dbReference type="Pfam" id="PF00149">
    <property type="entry name" value="Metallophos"/>
    <property type="match status" value="1"/>
</dbReference>
<dbReference type="PANTHER" id="PTHR31302:SF0">
    <property type="entry name" value="TRANSMEMBRANE PROTEIN WITH METALLOPHOSPHOESTERASE DOMAIN"/>
    <property type="match status" value="1"/>
</dbReference>
<feature type="transmembrane region" description="Helical" evidence="1">
    <location>
        <begin position="6"/>
        <end position="27"/>
    </location>
</feature>
<feature type="transmembrane region" description="Helical" evidence="1">
    <location>
        <begin position="107"/>
        <end position="127"/>
    </location>
</feature>
<keyword evidence="3" id="KW-0378">Hydrolase</keyword>
<dbReference type="EC" id="3.1.-.-" evidence="3"/>
<keyword evidence="1" id="KW-0812">Transmembrane</keyword>
<keyword evidence="1" id="KW-0472">Membrane</keyword>
<protein>
    <submittedName>
        <fullName evidence="3">Uncharacterized metallophosphoesterase Cj0846</fullName>
        <ecNumber evidence="3">3.1.-.-</ecNumber>
    </submittedName>
</protein>
<dbReference type="Proteomes" id="UP000254209">
    <property type="component" value="Unassembled WGS sequence"/>
</dbReference>
<feature type="transmembrane region" description="Helical" evidence="1">
    <location>
        <begin position="39"/>
        <end position="57"/>
    </location>
</feature>
<dbReference type="InterPro" id="IPR004843">
    <property type="entry name" value="Calcineurin-like_PHP"/>
</dbReference>
<feature type="transmembrane region" description="Helical" evidence="1">
    <location>
        <begin position="63"/>
        <end position="86"/>
    </location>
</feature>
<dbReference type="PANTHER" id="PTHR31302">
    <property type="entry name" value="TRANSMEMBRANE PROTEIN WITH METALLOPHOSPHOESTERASE DOMAIN-RELATED"/>
    <property type="match status" value="1"/>
</dbReference>
<accession>A0A376BL04</accession>
<proteinExistence type="predicted"/>
<dbReference type="InterPro" id="IPR051158">
    <property type="entry name" value="Metallophosphoesterase_sf"/>
</dbReference>
<dbReference type="Gene3D" id="3.60.21.10">
    <property type="match status" value="1"/>
</dbReference>
<dbReference type="STRING" id="1120980.GCA_000745955_01540"/>
<dbReference type="EMBL" id="UFSO01000002">
    <property type="protein sequence ID" value="SSY70447.1"/>
    <property type="molecule type" value="Genomic_DNA"/>
</dbReference>
<dbReference type="SUPFAM" id="SSF56300">
    <property type="entry name" value="Metallo-dependent phosphatases"/>
    <property type="match status" value="1"/>
</dbReference>
<evidence type="ECO:0000259" key="2">
    <source>
        <dbReference type="Pfam" id="PF00149"/>
    </source>
</evidence>
<organism evidence="3 4">
    <name type="scientific">Alysiella crassa</name>
    <dbReference type="NCBI Taxonomy" id="153491"/>
    <lineage>
        <taxon>Bacteria</taxon>
        <taxon>Pseudomonadati</taxon>
        <taxon>Pseudomonadota</taxon>
        <taxon>Betaproteobacteria</taxon>
        <taxon>Neisseriales</taxon>
        <taxon>Neisseriaceae</taxon>
        <taxon>Alysiella</taxon>
    </lineage>
</organism>
<keyword evidence="4" id="KW-1185">Reference proteome</keyword>
<dbReference type="RefSeq" id="WP_034293333.1">
    <property type="nucleotide sequence ID" value="NZ_CP091519.2"/>
</dbReference>
<dbReference type="InterPro" id="IPR029052">
    <property type="entry name" value="Metallo-depent_PP-like"/>
</dbReference>
<feature type="domain" description="Calcineurin-like phosphoesterase" evidence="2">
    <location>
        <begin position="147"/>
        <end position="313"/>
    </location>
</feature>
<keyword evidence="1" id="KW-1133">Transmembrane helix</keyword>
<dbReference type="GO" id="GO:0016787">
    <property type="term" value="F:hydrolase activity"/>
    <property type="evidence" value="ECO:0007669"/>
    <property type="project" value="UniProtKB-KW"/>
</dbReference>
<reference evidence="3 4" key="1">
    <citation type="submission" date="2018-06" db="EMBL/GenBank/DDBJ databases">
        <authorList>
            <consortium name="Pathogen Informatics"/>
            <person name="Doyle S."/>
        </authorList>
    </citation>
    <scope>NUCLEOTIDE SEQUENCE [LARGE SCALE GENOMIC DNA]</scope>
    <source>
        <strain evidence="3 4">NCTC10283</strain>
    </source>
</reference>
<dbReference type="AlphaFoldDB" id="A0A376BL04"/>
<dbReference type="OrthoDB" id="9780884at2"/>
<evidence type="ECO:0000313" key="3">
    <source>
        <dbReference type="EMBL" id="SSY70447.1"/>
    </source>
</evidence>
<gene>
    <name evidence="3" type="ORF">NCTC10283_00543</name>
</gene>
<evidence type="ECO:0000313" key="4">
    <source>
        <dbReference type="Proteomes" id="UP000254209"/>
    </source>
</evidence>
<evidence type="ECO:0000256" key="1">
    <source>
        <dbReference type="SAM" id="Phobius"/>
    </source>
</evidence>
<name>A0A376BL04_9NEIS</name>